<sequence>MGGVKVEIQPVAAVERVLDAARRAGLDRLEALLACTFTFDRSYFEQLLDALAECHPEGGDRLREIPVDVVCDHRHYRGHTVTYNVHCWTGDNLFHPKLLLLLFDDHVVWIEGSLNLTRAGYTVNRELVTFHDNKRCKLPHGVRELVRNLASQGVDAARRVFKAASGARTDVRNRSVTSLDSALLDGLLGRVKHAHSVYVVTPFLDHRDQAGPAIETAALKVLAERYPGAAFRIFLPEVTRTDGRPALQASKALFTQAFGPRVREDRLAFCGVPSDQHPLHAKLLAVRHGRQGARATVLTGSPNLTERALLKKGARANVELAREFAVRWKEVDGLLRPLGRRFKPLSECAFEPPQSITTAGWHALKSATYHPFRRELELEWRTPEYAQLTWLFYAGKKLAVPAEGNVKGFVIRNADLRLETVSRMNATRRSWCPIVIPIESRLALAELPEQGEPPPEWWLAQLGALPTARAVRNGETNSGTARSPDGQASFLLSQRVRDLADRMRYAIAVITDSGAGRAARATGHLDLLEKIFDVHDSAAASDPTERTWRLWVRLEVVQALIQATTGRNGGGRKARNLRDDLRRRLSAVDLPQEPLEHWRSLTETLS</sequence>
<name>A0A1B4V7R7_9GAMM</name>
<keyword evidence="2" id="KW-1185">Reference proteome</keyword>
<organism evidence="1 2">
    <name type="scientific">Sulfurifustis variabilis</name>
    <dbReference type="NCBI Taxonomy" id="1675686"/>
    <lineage>
        <taxon>Bacteria</taxon>
        <taxon>Pseudomonadati</taxon>
        <taxon>Pseudomonadota</taxon>
        <taxon>Gammaproteobacteria</taxon>
        <taxon>Acidiferrobacterales</taxon>
        <taxon>Acidiferrobacteraceae</taxon>
        <taxon>Sulfurifustis</taxon>
    </lineage>
</organism>
<dbReference type="EMBL" id="AP014936">
    <property type="protein sequence ID" value="BAU49570.1"/>
    <property type="molecule type" value="Genomic_DNA"/>
</dbReference>
<proteinExistence type="predicted"/>
<dbReference type="RefSeq" id="WP_096461959.1">
    <property type="nucleotide sequence ID" value="NZ_AP014936.1"/>
</dbReference>
<dbReference type="Proteomes" id="UP000218899">
    <property type="component" value="Chromosome"/>
</dbReference>
<accession>A0A1B4V7R7</accession>
<gene>
    <name evidence="1" type="ORF">SVA_3022</name>
</gene>
<dbReference type="SUPFAM" id="SSF56024">
    <property type="entry name" value="Phospholipase D/nuclease"/>
    <property type="match status" value="2"/>
</dbReference>
<dbReference type="Gene3D" id="3.30.870.10">
    <property type="entry name" value="Endonuclease Chain A"/>
    <property type="match status" value="1"/>
</dbReference>
<evidence type="ECO:0008006" key="3">
    <source>
        <dbReference type="Google" id="ProtNLM"/>
    </source>
</evidence>
<evidence type="ECO:0000313" key="2">
    <source>
        <dbReference type="Proteomes" id="UP000218899"/>
    </source>
</evidence>
<dbReference type="KEGG" id="sva:SVA_3022"/>
<dbReference type="AlphaFoldDB" id="A0A1B4V7R7"/>
<protein>
    <recommendedName>
        <fullName evidence="3">Phospholipase D-like domain-containing protein</fullName>
    </recommendedName>
</protein>
<evidence type="ECO:0000313" key="1">
    <source>
        <dbReference type="EMBL" id="BAU49570.1"/>
    </source>
</evidence>
<reference evidence="1 2" key="1">
    <citation type="submission" date="2015-08" db="EMBL/GenBank/DDBJ databases">
        <title>Complete genome sequence of Sulfurifustis variabilis.</title>
        <authorList>
            <person name="Miura A."/>
            <person name="Kojima H."/>
            <person name="Fukui M."/>
        </authorList>
    </citation>
    <scope>NUCLEOTIDE SEQUENCE [LARGE SCALE GENOMIC DNA]</scope>
    <source>
        <strain evidence="2">skN76</strain>
    </source>
</reference>